<evidence type="ECO:0000256" key="2">
    <source>
        <dbReference type="ARBA" id="ARBA00013166"/>
    </source>
</evidence>
<dbReference type="GO" id="GO:0000049">
    <property type="term" value="F:tRNA binding"/>
    <property type="evidence" value="ECO:0007669"/>
    <property type="project" value="TreeGrafter"/>
</dbReference>
<protein>
    <recommendedName>
        <fullName evidence="2">lysine--tRNA ligase</fullName>
        <ecNumber evidence="2">6.1.1.6</ecNumber>
    </recommendedName>
</protein>
<keyword evidence="3" id="KW-0436">Ligase</keyword>
<dbReference type="GO" id="GO:0005829">
    <property type="term" value="C:cytosol"/>
    <property type="evidence" value="ECO:0007669"/>
    <property type="project" value="TreeGrafter"/>
</dbReference>
<dbReference type="InterPro" id="IPR018149">
    <property type="entry name" value="Lys-tRNA-synth_II_C"/>
</dbReference>
<accession>A0A382KVX6</accession>
<gene>
    <name evidence="11" type="ORF">METZ01_LOCUS280126</name>
</gene>
<dbReference type="InterPro" id="IPR044136">
    <property type="entry name" value="Lys-tRNA-ligase_II_N"/>
</dbReference>
<evidence type="ECO:0000256" key="5">
    <source>
        <dbReference type="ARBA" id="ARBA00022741"/>
    </source>
</evidence>
<dbReference type="SUPFAM" id="SSF55681">
    <property type="entry name" value="Class II aaRS and biotin synthetases"/>
    <property type="match status" value="1"/>
</dbReference>
<dbReference type="InterPro" id="IPR004364">
    <property type="entry name" value="Aa-tRNA-synt_II"/>
</dbReference>
<feature type="domain" description="Aminoacyl-transfer RNA synthetases class-II family profile" evidence="10">
    <location>
        <begin position="184"/>
        <end position="282"/>
    </location>
</feature>
<sequence>METEKKNLQQIITHRLEKLELMLKAGHNPYPYNFDKTHEIKDLIEKDDKSIGSNVKTAGRIVSQRKMGKASFIHIQDLNGRIQVYLKNDILPENIYDEIARNLDLGDIVGVGGEMFLTKTEELSIKADSLQILSKNIRPLPNLKEKEGTMFNAFEDKELRYRHRQLDLVVNPEVKDIFIKRAQIISSVRSYLDENGYLEVETPVLQPLYGGASARPFKTHHNALDQLLYLRIADELYLKRLIIGGFEKVYEIAKNFRNEGMDRNHNPEFTSLEFYEAYADVY</sequence>
<evidence type="ECO:0000256" key="4">
    <source>
        <dbReference type="ARBA" id="ARBA00022723"/>
    </source>
</evidence>
<dbReference type="EMBL" id="UINC01082474">
    <property type="protein sequence ID" value="SVC27272.1"/>
    <property type="molecule type" value="Genomic_DNA"/>
</dbReference>
<dbReference type="InterPro" id="IPR006195">
    <property type="entry name" value="aa-tRNA-synth_II"/>
</dbReference>
<dbReference type="InterPro" id="IPR004365">
    <property type="entry name" value="NA-bd_OB_tRNA"/>
</dbReference>
<dbReference type="GO" id="GO:0005524">
    <property type="term" value="F:ATP binding"/>
    <property type="evidence" value="ECO:0007669"/>
    <property type="project" value="UniProtKB-KW"/>
</dbReference>
<evidence type="ECO:0000256" key="7">
    <source>
        <dbReference type="ARBA" id="ARBA00022917"/>
    </source>
</evidence>
<dbReference type="Pfam" id="PF01336">
    <property type="entry name" value="tRNA_anti-codon"/>
    <property type="match status" value="1"/>
</dbReference>
<dbReference type="PRINTS" id="PR00982">
    <property type="entry name" value="TRNASYNTHLYS"/>
</dbReference>
<evidence type="ECO:0000256" key="3">
    <source>
        <dbReference type="ARBA" id="ARBA00022598"/>
    </source>
</evidence>
<evidence type="ECO:0000313" key="11">
    <source>
        <dbReference type="EMBL" id="SVC27272.1"/>
    </source>
</evidence>
<dbReference type="GO" id="GO:0046872">
    <property type="term" value="F:metal ion binding"/>
    <property type="evidence" value="ECO:0007669"/>
    <property type="project" value="UniProtKB-KW"/>
</dbReference>
<evidence type="ECO:0000256" key="1">
    <source>
        <dbReference type="ARBA" id="ARBA00008226"/>
    </source>
</evidence>
<dbReference type="PANTHER" id="PTHR42918">
    <property type="entry name" value="LYSYL-TRNA SYNTHETASE"/>
    <property type="match status" value="1"/>
</dbReference>
<dbReference type="GO" id="GO:0004824">
    <property type="term" value="F:lysine-tRNA ligase activity"/>
    <property type="evidence" value="ECO:0007669"/>
    <property type="project" value="UniProtKB-EC"/>
</dbReference>
<keyword evidence="6" id="KW-0067">ATP-binding</keyword>
<dbReference type="Gene3D" id="3.30.930.10">
    <property type="entry name" value="Bira Bifunctional Protein, Domain 2"/>
    <property type="match status" value="1"/>
</dbReference>
<keyword evidence="7" id="KW-0648">Protein biosynthesis</keyword>
<dbReference type="GO" id="GO:0006430">
    <property type="term" value="P:lysyl-tRNA aminoacylation"/>
    <property type="evidence" value="ECO:0007669"/>
    <property type="project" value="InterPro"/>
</dbReference>
<organism evidence="11">
    <name type="scientific">marine metagenome</name>
    <dbReference type="NCBI Taxonomy" id="408172"/>
    <lineage>
        <taxon>unclassified sequences</taxon>
        <taxon>metagenomes</taxon>
        <taxon>ecological metagenomes</taxon>
    </lineage>
</organism>
<proteinExistence type="inferred from homology"/>
<name>A0A382KVX6_9ZZZZ</name>
<dbReference type="FunFam" id="2.40.50.140:FF:000024">
    <property type="entry name" value="Lysine--tRNA ligase"/>
    <property type="match status" value="1"/>
</dbReference>
<dbReference type="PROSITE" id="PS50862">
    <property type="entry name" value="AA_TRNA_LIGASE_II"/>
    <property type="match status" value="1"/>
</dbReference>
<dbReference type="SUPFAM" id="SSF50249">
    <property type="entry name" value="Nucleic acid-binding proteins"/>
    <property type="match status" value="1"/>
</dbReference>
<dbReference type="InterPro" id="IPR012340">
    <property type="entry name" value="NA-bd_OB-fold"/>
</dbReference>
<reference evidence="11" key="1">
    <citation type="submission" date="2018-05" db="EMBL/GenBank/DDBJ databases">
        <authorList>
            <person name="Lanie J.A."/>
            <person name="Ng W.-L."/>
            <person name="Kazmierczak K.M."/>
            <person name="Andrzejewski T.M."/>
            <person name="Davidsen T.M."/>
            <person name="Wayne K.J."/>
            <person name="Tettelin H."/>
            <person name="Glass J.I."/>
            <person name="Rusch D."/>
            <person name="Podicherti R."/>
            <person name="Tsui H.-C.T."/>
            <person name="Winkler M.E."/>
        </authorList>
    </citation>
    <scope>NUCLEOTIDE SEQUENCE</scope>
</reference>
<comment type="similarity">
    <text evidence="1">Belongs to the class-II aminoacyl-tRNA synthetase family.</text>
</comment>
<dbReference type="CDD" id="cd04322">
    <property type="entry name" value="LysRS_N"/>
    <property type="match status" value="1"/>
</dbReference>
<keyword evidence="4" id="KW-0479">Metal-binding</keyword>
<evidence type="ECO:0000256" key="6">
    <source>
        <dbReference type="ARBA" id="ARBA00022840"/>
    </source>
</evidence>
<keyword evidence="8" id="KW-0030">Aminoacyl-tRNA synthetase</keyword>
<evidence type="ECO:0000256" key="9">
    <source>
        <dbReference type="ARBA" id="ARBA00048573"/>
    </source>
</evidence>
<dbReference type="EC" id="6.1.1.6" evidence="2"/>
<dbReference type="AlphaFoldDB" id="A0A382KVX6"/>
<dbReference type="InterPro" id="IPR045864">
    <property type="entry name" value="aa-tRNA-synth_II/BPL/LPL"/>
</dbReference>
<keyword evidence="5" id="KW-0547">Nucleotide-binding</keyword>
<dbReference type="Gene3D" id="2.40.50.140">
    <property type="entry name" value="Nucleic acid-binding proteins"/>
    <property type="match status" value="1"/>
</dbReference>
<evidence type="ECO:0000259" key="10">
    <source>
        <dbReference type="PROSITE" id="PS50862"/>
    </source>
</evidence>
<dbReference type="PANTHER" id="PTHR42918:SF15">
    <property type="entry name" value="LYSINE--TRNA LIGASE, CHLOROPLASTIC_MITOCHONDRIAL"/>
    <property type="match status" value="1"/>
</dbReference>
<dbReference type="Pfam" id="PF00152">
    <property type="entry name" value="tRNA-synt_2"/>
    <property type="match status" value="1"/>
</dbReference>
<feature type="non-terminal residue" evidence="11">
    <location>
        <position position="282"/>
    </location>
</feature>
<evidence type="ECO:0000256" key="8">
    <source>
        <dbReference type="ARBA" id="ARBA00023146"/>
    </source>
</evidence>
<comment type="catalytic activity">
    <reaction evidence="9">
        <text>tRNA(Lys) + L-lysine + ATP = L-lysyl-tRNA(Lys) + AMP + diphosphate</text>
        <dbReference type="Rhea" id="RHEA:20792"/>
        <dbReference type="Rhea" id="RHEA-COMP:9696"/>
        <dbReference type="Rhea" id="RHEA-COMP:9697"/>
        <dbReference type="ChEBI" id="CHEBI:30616"/>
        <dbReference type="ChEBI" id="CHEBI:32551"/>
        <dbReference type="ChEBI" id="CHEBI:33019"/>
        <dbReference type="ChEBI" id="CHEBI:78442"/>
        <dbReference type="ChEBI" id="CHEBI:78529"/>
        <dbReference type="ChEBI" id="CHEBI:456215"/>
        <dbReference type="EC" id="6.1.1.6"/>
    </reaction>
</comment>